<evidence type="ECO:0000313" key="15">
    <source>
        <dbReference type="EMBL" id="KXN69508.1"/>
    </source>
</evidence>
<evidence type="ECO:0000256" key="4">
    <source>
        <dbReference type="ARBA" id="ARBA00022741"/>
    </source>
</evidence>
<dbReference type="EMBL" id="KQ964532">
    <property type="protein sequence ID" value="KXN69508.1"/>
    <property type="molecule type" value="Genomic_DNA"/>
</dbReference>
<proteinExistence type="inferred from homology"/>
<feature type="domain" description="Tim44-like" evidence="14">
    <location>
        <begin position="280"/>
        <end position="434"/>
    </location>
</feature>
<evidence type="ECO:0000256" key="13">
    <source>
        <dbReference type="PIRNR" id="PIRNR037871"/>
    </source>
</evidence>
<dbReference type="SUPFAM" id="SSF54427">
    <property type="entry name" value="NTF2-like"/>
    <property type="match status" value="1"/>
</dbReference>
<evidence type="ECO:0000256" key="1">
    <source>
        <dbReference type="ARBA" id="ARBA00004637"/>
    </source>
</evidence>
<dbReference type="FunFam" id="3.10.450.240:FF:000002">
    <property type="entry name" value="Mitochondrial import inner membrane translocase subunit TIM44"/>
    <property type="match status" value="1"/>
</dbReference>
<dbReference type="STRING" id="796925.A0A137P3E6"/>
<dbReference type="GO" id="GO:0030150">
    <property type="term" value="P:protein import into mitochondrial matrix"/>
    <property type="evidence" value="ECO:0007669"/>
    <property type="project" value="EnsemblFungi"/>
</dbReference>
<keyword evidence="9 13" id="KW-0811">Translocation</keyword>
<name>A0A137P3E6_CONC2</name>
<keyword evidence="4" id="KW-0547">Nucleotide-binding</keyword>
<dbReference type="GO" id="GO:0031314">
    <property type="term" value="C:extrinsic component of mitochondrial inner membrane"/>
    <property type="evidence" value="ECO:0007669"/>
    <property type="project" value="EnsemblFungi"/>
</dbReference>
<protein>
    <recommendedName>
        <fullName evidence="12 13">Mitochondrial import inner membrane translocase subunit TIM44</fullName>
    </recommendedName>
</protein>
<dbReference type="InterPro" id="IPR017303">
    <property type="entry name" value="Tim44"/>
</dbReference>
<sequence>MLSARTLKQLNTVKLLTSRIQSSQIRSIHAQAALLNNQSFFGAFRDSVKRQIKENQDFNQSVKQLQDTSDGIKDSETLKRAKDLFNRARSDVSESAATRQIQEGLAEVKKYADSVGKSVDDVLKEMNETVFIKATRERLAKVGKSLYDTTEPIRQSEAYKAVKSDIETIVDDSASRYGGYRSKEARQVAKEKLDKKFGGDSNNARFVKPNPEAGENIVLHKDSKWTQSWKNFKDNSPLVQGLYSAKKNYDESENSLVSSVRDVTDKISDIFSSVFAESEQAKAIKQVRMTLDPNFDLENFLRELREYIVPDILDAFHSSDKITLRQWCSEATFNVLNEGFKSQEQQGLIPDSQILDLRRVDIPAVKILENDIPVFVVSFETQEIILFRKKTTKEIAFGREDHVEKVRYVMVFVKSEEDLDNKHTNGWKVMEMSRHSSSPSK</sequence>
<evidence type="ECO:0000256" key="9">
    <source>
        <dbReference type="ARBA" id="ARBA00023010"/>
    </source>
</evidence>
<gene>
    <name evidence="15" type="ORF">CONCODRAFT_85861</name>
</gene>
<dbReference type="PANTHER" id="PTHR10721:SF1">
    <property type="entry name" value="MITOCHONDRIAL IMPORT INNER MEMBRANE TRANSLOCASE SUBUNIT TIM44"/>
    <property type="match status" value="1"/>
</dbReference>
<keyword evidence="7 13" id="KW-0653">Protein transport</keyword>
<comment type="similarity">
    <text evidence="2 13">Belongs to the Tim44 family.</text>
</comment>
<evidence type="ECO:0000259" key="14">
    <source>
        <dbReference type="SMART" id="SM00978"/>
    </source>
</evidence>
<dbReference type="Proteomes" id="UP000070444">
    <property type="component" value="Unassembled WGS sequence"/>
</dbReference>
<keyword evidence="10 13" id="KW-0496">Mitochondrion</keyword>
<reference evidence="15 16" key="1">
    <citation type="journal article" date="2015" name="Genome Biol. Evol.">
        <title>Phylogenomic analyses indicate that early fungi evolved digesting cell walls of algal ancestors of land plants.</title>
        <authorList>
            <person name="Chang Y."/>
            <person name="Wang S."/>
            <person name="Sekimoto S."/>
            <person name="Aerts A.L."/>
            <person name="Choi C."/>
            <person name="Clum A."/>
            <person name="LaButti K.M."/>
            <person name="Lindquist E.A."/>
            <person name="Yee Ngan C."/>
            <person name="Ohm R.A."/>
            <person name="Salamov A.A."/>
            <person name="Grigoriev I.V."/>
            <person name="Spatafora J.W."/>
            <person name="Berbee M.L."/>
        </authorList>
    </citation>
    <scope>NUCLEOTIDE SEQUENCE [LARGE SCALE GENOMIC DNA]</scope>
    <source>
        <strain evidence="15 16">NRRL 28638</strain>
    </source>
</reference>
<dbReference type="GO" id="GO:0030674">
    <property type="term" value="F:protein-macromolecule adaptor activity"/>
    <property type="evidence" value="ECO:0007669"/>
    <property type="project" value="EnsemblFungi"/>
</dbReference>
<dbReference type="GO" id="GO:0005524">
    <property type="term" value="F:ATP binding"/>
    <property type="evidence" value="ECO:0007669"/>
    <property type="project" value="UniProtKB-KW"/>
</dbReference>
<dbReference type="InterPro" id="IPR007379">
    <property type="entry name" value="Tim44-like_dom"/>
</dbReference>
<evidence type="ECO:0000256" key="5">
    <source>
        <dbReference type="ARBA" id="ARBA00022792"/>
    </source>
</evidence>
<keyword evidence="11 13" id="KW-0472">Membrane</keyword>
<evidence type="ECO:0000256" key="12">
    <source>
        <dbReference type="ARBA" id="ARBA00074309"/>
    </source>
</evidence>
<dbReference type="OrthoDB" id="10265990at2759"/>
<evidence type="ECO:0000256" key="11">
    <source>
        <dbReference type="ARBA" id="ARBA00023136"/>
    </source>
</evidence>
<dbReference type="GO" id="GO:0001405">
    <property type="term" value="C:PAM complex, Tim23 associated import motor"/>
    <property type="evidence" value="ECO:0007669"/>
    <property type="project" value="EnsemblFungi"/>
</dbReference>
<evidence type="ECO:0000256" key="7">
    <source>
        <dbReference type="ARBA" id="ARBA00022927"/>
    </source>
</evidence>
<evidence type="ECO:0000256" key="2">
    <source>
        <dbReference type="ARBA" id="ARBA00009597"/>
    </source>
</evidence>
<dbReference type="SMART" id="SM00978">
    <property type="entry name" value="Tim44"/>
    <property type="match status" value="1"/>
</dbReference>
<dbReference type="Pfam" id="PF04280">
    <property type="entry name" value="Tim44"/>
    <property type="match status" value="1"/>
</dbReference>
<accession>A0A137P3E6</accession>
<keyword evidence="5 13" id="KW-0999">Mitochondrion inner membrane</keyword>
<keyword evidence="8" id="KW-0809">Transit peptide</keyword>
<evidence type="ECO:0000256" key="3">
    <source>
        <dbReference type="ARBA" id="ARBA00022448"/>
    </source>
</evidence>
<evidence type="ECO:0000256" key="8">
    <source>
        <dbReference type="ARBA" id="ARBA00022946"/>
    </source>
</evidence>
<evidence type="ECO:0000256" key="6">
    <source>
        <dbReference type="ARBA" id="ARBA00022840"/>
    </source>
</evidence>
<keyword evidence="16" id="KW-1185">Reference proteome</keyword>
<keyword evidence="6" id="KW-0067">ATP-binding</keyword>
<comment type="function">
    <text evidence="13">Essential component of the PAM complex, a complex required for the translocation of transit peptide-containing proteins from the inner membrane into the mitochondrial matrix in an ATP-dependent manner.</text>
</comment>
<dbReference type="PANTHER" id="PTHR10721">
    <property type="entry name" value="MITOCHONDRIAL IMPORT INNER MEMBRANE TRANSLOCASE SUBUNIT TIM44"/>
    <property type="match status" value="1"/>
</dbReference>
<dbReference type="GO" id="GO:0051087">
    <property type="term" value="F:protein-folding chaperone binding"/>
    <property type="evidence" value="ECO:0007669"/>
    <property type="project" value="EnsemblFungi"/>
</dbReference>
<dbReference type="AlphaFoldDB" id="A0A137P3E6"/>
<dbReference type="Gene3D" id="3.10.450.240">
    <property type="match status" value="1"/>
</dbReference>
<comment type="subcellular location">
    <subcellularLocation>
        <location evidence="1">Mitochondrion inner membrane</location>
        <topology evidence="1">Peripheral membrane protein</topology>
    </subcellularLocation>
</comment>
<dbReference type="InterPro" id="IPR032710">
    <property type="entry name" value="NTF2-like_dom_sf"/>
</dbReference>
<evidence type="ECO:0000313" key="16">
    <source>
        <dbReference type="Proteomes" id="UP000070444"/>
    </source>
</evidence>
<keyword evidence="3 13" id="KW-0813">Transport</keyword>
<dbReference type="InterPro" id="IPR039544">
    <property type="entry name" value="Tim44-like"/>
</dbReference>
<evidence type="ECO:0000256" key="10">
    <source>
        <dbReference type="ARBA" id="ARBA00023128"/>
    </source>
</evidence>
<dbReference type="OMA" id="NFQMEPF"/>
<organism evidence="15 16">
    <name type="scientific">Conidiobolus coronatus (strain ATCC 28846 / CBS 209.66 / NRRL 28638)</name>
    <name type="common">Delacroixia coronata</name>
    <dbReference type="NCBI Taxonomy" id="796925"/>
    <lineage>
        <taxon>Eukaryota</taxon>
        <taxon>Fungi</taxon>
        <taxon>Fungi incertae sedis</taxon>
        <taxon>Zoopagomycota</taxon>
        <taxon>Entomophthoromycotina</taxon>
        <taxon>Entomophthoromycetes</taxon>
        <taxon>Entomophthorales</taxon>
        <taxon>Ancylistaceae</taxon>
        <taxon>Conidiobolus</taxon>
    </lineage>
</organism>
<dbReference type="PIRSF" id="PIRSF037871">
    <property type="entry name" value="TIM44"/>
    <property type="match status" value="1"/>
</dbReference>